<gene>
    <name evidence="6" type="ORF">METZ01_LOCUS35581</name>
</gene>
<feature type="domain" description="SHS2" evidence="5">
    <location>
        <begin position="1"/>
        <end position="145"/>
    </location>
</feature>
<dbReference type="GO" id="GO:0032153">
    <property type="term" value="C:cell division site"/>
    <property type="evidence" value="ECO:0007669"/>
    <property type="project" value="TreeGrafter"/>
</dbReference>
<dbReference type="GO" id="GO:0009898">
    <property type="term" value="C:cytoplasmic side of plasma membrane"/>
    <property type="evidence" value="ECO:0007669"/>
    <property type="project" value="TreeGrafter"/>
</dbReference>
<dbReference type="InterPro" id="IPR050696">
    <property type="entry name" value="FtsA/MreB"/>
</dbReference>
<dbReference type="SMART" id="SM00842">
    <property type="entry name" value="FtsA"/>
    <property type="match status" value="1"/>
</dbReference>
<dbReference type="Pfam" id="PF14450">
    <property type="entry name" value="FtsA"/>
    <property type="match status" value="1"/>
</dbReference>
<evidence type="ECO:0000259" key="5">
    <source>
        <dbReference type="SMART" id="SM00842"/>
    </source>
</evidence>
<dbReference type="InterPro" id="IPR043129">
    <property type="entry name" value="ATPase_NBD"/>
</dbReference>
<evidence type="ECO:0000256" key="4">
    <source>
        <dbReference type="ARBA" id="ARBA00023306"/>
    </source>
</evidence>
<dbReference type="AlphaFoldDB" id="A0A381QYF8"/>
<proteinExistence type="inferred from homology"/>
<dbReference type="Pfam" id="PF02491">
    <property type="entry name" value="SHS2_FTSA"/>
    <property type="match status" value="1"/>
</dbReference>
<protein>
    <recommendedName>
        <fullName evidence="5">SHS2 domain-containing protein</fullName>
    </recommendedName>
</protein>
<accession>A0A381QYF8</accession>
<sequence length="359" mass="38932">MEKAVTDAEIMADIKVNRSWLTISGEHVRGINTQGAIAIQKPGQSPSETDQEIRIEDVYKVLELAKAISFPVDRNILHTLPQEYIIDTMDGIKDPVGMSGRRLEGRVHLVTVATSSASNFINCAEELGISIDGLVFQGLASSISTIDKDEKELGVAVVDIGSGTTDIVVYLDGGVRHTGVIPIGSDSITNDIAVMLQVGKKEAEEIKLKYASAKASMASSELEFELPVKNGGISRKISEHELSRYVEARMTEILNLISREISRADIHQKLTYGLVFTGGGAQLSNLAGLAEETLNIRARIGAPKGISGVVDVASTPHYAAAIGLIQWPLHYQDTQADIHTSLTPGKVFKKFTAWFKEFF</sequence>
<keyword evidence="2" id="KW-0132">Cell division</keyword>
<evidence type="ECO:0000256" key="3">
    <source>
        <dbReference type="ARBA" id="ARBA00023136"/>
    </source>
</evidence>
<dbReference type="EMBL" id="UINC01001520">
    <property type="protein sequence ID" value="SUZ82727.1"/>
    <property type="molecule type" value="Genomic_DNA"/>
</dbReference>
<organism evidence="6">
    <name type="scientific">marine metagenome</name>
    <dbReference type="NCBI Taxonomy" id="408172"/>
    <lineage>
        <taxon>unclassified sequences</taxon>
        <taxon>metagenomes</taxon>
        <taxon>ecological metagenomes</taxon>
    </lineage>
</organism>
<dbReference type="PIRSF" id="PIRSF003101">
    <property type="entry name" value="FtsA"/>
    <property type="match status" value="1"/>
</dbReference>
<dbReference type="CDD" id="cd24048">
    <property type="entry name" value="ASKHA_NBD_FtsA"/>
    <property type="match status" value="1"/>
</dbReference>
<dbReference type="PANTHER" id="PTHR32432">
    <property type="entry name" value="CELL DIVISION PROTEIN FTSA-RELATED"/>
    <property type="match status" value="1"/>
</dbReference>
<dbReference type="InterPro" id="IPR003494">
    <property type="entry name" value="SHS2_FtsA"/>
</dbReference>
<name>A0A381QYF8_9ZZZZ</name>
<evidence type="ECO:0000313" key="6">
    <source>
        <dbReference type="EMBL" id="SUZ82727.1"/>
    </source>
</evidence>
<dbReference type="InterPro" id="IPR020823">
    <property type="entry name" value="Cell_div_FtsA"/>
</dbReference>
<keyword evidence="4" id="KW-0131">Cell cycle</keyword>
<dbReference type="PANTHER" id="PTHR32432:SF4">
    <property type="entry name" value="CELL DIVISION PROTEIN FTSA"/>
    <property type="match status" value="1"/>
</dbReference>
<keyword evidence="1" id="KW-1003">Cell membrane</keyword>
<dbReference type="GO" id="GO:0051301">
    <property type="term" value="P:cell division"/>
    <property type="evidence" value="ECO:0007669"/>
    <property type="project" value="UniProtKB-KW"/>
</dbReference>
<dbReference type="Gene3D" id="3.30.420.40">
    <property type="match status" value="1"/>
</dbReference>
<evidence type="ECO:0000256" key="2">
    <source>
        <dbReference type="ARBA" id="ARBA00022618"/>
    </source>
</evidence>
<dbReference type="HAMAP" id="MF_02033">
    <property type="entry name" value="FtsA"/>
    <property type="match status" value="1"/>
</dbReference>
<dbReference type="SUPFAM" id="SSF53067">
    <property type="entry name" value="Actin-like ATPase domain"/>
    <property type="match status" value="2"/>
</dbReference>
<keyword evidence="3" id="KW-0472">Membrane</keyword>
<evidence type="ECO:0000256" key="1">
    <source>
        <dbReference type="ARBA" id="ARBA00022475"/>
    </source>
</evidence>
<dbReference type="NCBIfam" id="TIGR01174">
    <property type="entry name" value="ftsA"/>
    <property type="match status" value="1"/>
</dbReference>
<dbReference type="Gene3D" id="3.30.1490.110">
    <property type="match status" value="1"/>
</dbReference>
<reference evidence="6" key="1">
    <citation type="submission" date="2018-05" db="EMBL/GenBank/DDBJ databases">
        <authorList>
            <person name="Lanie J.A."/>
            <person name="Ng W.-L."/>
            <person name="Kazmierczak K.M."/>
            <person name="Andrzejewski T.M."/>
            <person name="Davidsen T.M."/>
            <person name="Wayne K.J."/>
            <person name="Tettelin H."/>
            <person name="Glass J.I."/>
            <person name="Rusch D."/>
            <person name="Podicherti R."/>
            <person name="Tsui H.-C.T."/>
            <person name="Winkler M.E."/>
        </authorList>
    </citation>
    <scope>NUCLEOTIDE SEQUENCE</scope>
</reference>